<dbReference type="InterPro" id="IPR054346">
    <property type="entry name" value="ARPP-2"/>
</dbReference>
<evidence type="ECO:0000313" key="3">
    <source>
        <dbReference type="Proteomes" id="UP001370348"/>
    </source>
</evidence>
<dbReference type="RefSeq" id="WP_394825064.1">
    <property type="nucleotide sequence ID" value="NZ_CP089984.1"/>
</dbReference>
<dbReference type="EMBL" id="CP089984">
    <property type="protein sequence ID" value="WXB15436.1"/>
    <property type="molecule type" value="Genomic_DNA"/>
</dbReference>
<keyword evidence="3" id="KW-1185">Reference proteome</keyword>
<name>A0ABZ2M078_9BACT</name>
<evidence type="ECO:0000259" key="1">
    <source>
        <dbReference type="Pfam" id="PF22549"/>
    </source>
</evidence>
<organism evidence="2 3">
    <name type="scientific">Pendulispora albinea</name>
    <dbReference type="NCBI Taxonomy" id="2741071"/>
    <lineage>
        <taxon>Bacteria</taxon>
        <taxon>Pseudomonadati</taxon>
        <taxon>Myxococcota</taxon>
        <taxon>Myxococcia</taxon>
        <taxon>Myxococcales</taxon>
        <taxon>Sorangiineae</taxon>
        <taxon>Pendulisporaceae</taxon>
        <taxon>Pendulispora</taxon>
    </lineage>
</organism>
<evidence type="ECO:0000313" key="2">
    <source>
        <dbReference type="EMBL" id="WXB15436.1"/>
    </source>
</evidence>
<gene>
    <name evidence="2" type="ORF">LZC94_47400</name>
</gene>
<proteinExistence type="predicted"/>
<sequence>MMKTAKLALTNLRTGSPQTLGAIRLVPICRDRAPGDLRIRLRDLVPAPAIVSLDGAPGEPGLKYVSYVPHGLVVAHTKDGAQASFGTTLGEERGARGRCVNLLHRMVKREDDVREGATSTARFRLLPLHLAMEGFLAHHFGGPDIAWSEYSQHAIRRGLDPRAESSVRGRSLPGFEAALRVFEMHPTQVGVMIFVADALASVFVVSHPSDYRLLHRSVLEDFFGQLVYEYGLLYPETPPIETPLHEERIASISDLRAEVARARGEWEEYARLLADGLFRREVRVETVRSMAPFRLERFMPDFDPDEECHLGERIVRDDGTVEYMKTFRLSAAQVRRAHLLEQLARAGWNLGDAAARLRCTRDELVKRLDNAGFGYLLAPHVLRASGTAP</sequence>
<accession>A0ABZ2M078</accession>
<feature type="domain" description="ARG and Rhodanese-Phosphatase-superfamily-associated" evidence="1">
    <location>
        <begin position="7"/>
        <end position="290"/>
    </location>
</feature>
<reference evidence="2 3" key="1">
    <citation type="submission" date="2021-12" db="EMBL/GenBank/DDBJ databases">
        <title>Discovery of the Pendulisporaceae a myxobacterial family with distinct sporulation behavior and unique specialized metabolism.</title>
        <authorList>
            <person name="Garcia R."/>
            <person name="Popoff A."/>
            <person name="Bader C.D."/>
            <person name="Loehr J."/>
            <person name="Walesch S."/>
            <person name="Walt C."/>
            <person name="Boldt J."/>
            <person name="Bunk B."/>
            <person name="Haeckl F.J.F.P.J."/>
            <person name="Gunesch A.P."/>
            <person name="Birkelbach J."/>
            <person name="Nuebel U."/>
            <person name="Pietschmann T."/>
            <person name="Bach T."/>
            <person name="Mueller R."/>
        </authorList>
    </citation>
    <scope>NUCLEOTIDE SEQUENCE [LARGE SCALE GENOMIC DNA]</scope>
    <source>
        <strain evidence="2 3">MSr11954</strain>
    </source>
</reference>
<dbReference type="Pfam" id="PF22549">
    <property type="entry name" value="ARPP-2"/>
    <property type="match status" value="1"/>
</dbReference>
<protein>
    <recommendedName>
        <fullName evidence="1">ARG and Rhodanese-Phosphatase-superfamily-associated domain-containing protein</fullName>
    </recommendedName>
</protein>
<dbReference type="Proteomes" id="UP001370348">
    <property type="component" value="Chromosome"/>
</dbReference>